<keyword evidence="2" id="KW-1185">Reference proteome</keyword>
<comment type="caution">
    <text evidence="1">The sequence shown here is derived from an EMBL/GenBank/DDBJ whole genome shotgun (WGS) entry which is preliminary data.</text>
</comment>
<dbReference type="EMBL" id="CAJPDS010000043">
    <property type="protein sequence ID" value="CAF9926915.1"/>
    <property type="molecule type" value="Genomic_DNA"/>
</dbReference>
<reference evidence="1" key="1">
    <citation type="submission" date="2021-03" db="EMBL/GenBank/DDBJ databases">
        <authorList>
            <person name="Tagirdzhanova G."/>
        </authorList>
    </citation>
    <scope>NUCLEOTIDE SEQUENCE</scope>
</reference>
<gene>
    <name evidence="1" type="ORF">HETSPECPRED_006453</name>
</gene>
<evidence type="ECO:0000313" key="2">
    <source>
        <dbReference type="Proteomes" id="UP000664521"/>
    </source>
</evidence>
<sequence>MACSRGWRDQTPERAVDEDQRHVHGIGNLAHRLERARSRVPSSWFRGKQIARKQLTLTAPILIVKSGSYPHPEAILMERRGLSGPTAHSEGIDNLLILLVLEHRAVQTRGKPQSPPPPEIVLTLASAQANRWLDAFTPVAAANWDVRNAQHRPGLLTNLTHDAIPHPS</sequence>
<dbReference type="AlphaFoldDB" id="A0A8H3ITB9"/>
<organism evidence="1 2">
    <name type="scientific">Heterodermia speciosa</name>
    <dbReference type="NCBI Taxonomy" id="116794"/>
    <lineage>
        <taxon>Eukaryota</taxon>
        <taxon>Fungi</taxon>
        <taxon>Dikarya</taxon>
        <taxon>Ascomycota</taxon>
        <taxon>Pezizomycotina</taxon>
        <taxon>Lecanoromycetes</taxon>
        <taxon>OSLEUM clade</taxon>
        <taxon>Lecanoromycetidae</taxon>
        <taxon>Caliciales</taxon>
        <taxon>Physciaceae</taxon>
        <taxon>Heterodermia</taxon>
    </lineage>
</organism>
<dbReference type="Proteomes" id="UP000664521">
    <property type="component" value="Unassembled WGS sequence"/>
</dbReference>
<name>A0A8H3ITB9_9LECA</name>
<evidence type="ECO:0000313" key="1">
    <source>
        <dbReference type="EMBL" id="CAF9926915.1"/>
    </source>
</evidence>
<proteinExistence type="predicted"/>
<protein>
    <submittedName>
        <fullName evidence="1">Uncharacterized protein</fullName>
    </submittedName>
</protein>
<accession>A0A8H3ITB9</accession>